<proteinExistence type="predicted"/>
<reference evidence="1 2" key="1">
    <citation type="submission" date="2020-08" db="EMBL/GenBank/DDBJ databases">
        <title>Genomic Encyclopedia of Type Strains, Phase IV (KMG-IV): sequencing the most valuable type-strain genomes for metagenomic binning, comparative biology and taxonomic classification.</title>
        <authorList>
            <person name="Goeker M."/>
        </authorList>
    </citation>
    <scope>NUCLEOTIDE SEQUENCE [LARGE SCALE GENOMIC DNA]</scope>
    <source>
        <strain evidence="1 2">DSM 100039</strain>
    </source>
</reference>
<dbReference type="Proteomes" id="UP000556329">
    <property type="component" value="Unassembled WGS sequence"/>
</dbReference>
<name>A0A841PGB5_9HYPH</name>
<sequence length="33" mass="3569">MIPWLAFALSAGVVLALAWWPVCVDGQLPHSYG</sequence>
<dbReference type="EMBL" id="JACHEF010000001">
    <property type="protein sequence ID" value="MBB6407655.1"/>
    <property type="molecule type" value="Genomic_DNA"/>
</dbReference>
<evidence type="ECO:0000313" key="1">
    <source>
        <dbReference type="EMBL" id="MBB6407655.1"/>
    </source>
</evidence>
<protein>
    <submittedName>
        <fullName evidence="1">Uncharacterized protein</fullName>
    </submittedName>
</protein>
<evidence type="ECO:0000313" key="2">
    <source>
        <dbReference type="Proteomes" id="UP000556329"/>
    </source>
</evidence>
<gene>
    <name evidence="1" type="ORF">HNQ71_000299</name>
</gene>
<dbReference type="AlphaFoldDB" id="A0A841PGB5"/>
<keyword evidence="2" id="KW-1185">Reference proteome</keyword>
<organism evidence="1 2">
    <name type="scientific">Mesorhizobium sangaii</name>
    <dbReference type="NCBI Taxonomy" id="505389"/>
    <lineage>
        <taxon>Bacteria</taxon>
        <taxon>Pseudomonadati</taxon>
        <taxon>Pseudomonadota</taxon>
        <taxon>Alphaproteobacteria</taxon>
        <taxon>Hyphomicrobiales</taxon>
        <taxon>Phyllobacteriaceae</taxon>
        <taxon>Mesorhizobium</taxon>
    </lineage>
</organism>
<accession>A0A841PGB5</accession>
<comment type="caution">
    <text evidence="1">The sequence shown here is derived from an EMBL/GenBank/DDBJ whole genome shotgun (WGS) entry which is preliminary data.</text>
</comment>